<dbReference type="Pfam" id="PF01476">
    <property type="entry name" value="LysM"/>
    <property type="match status" value="1"/>
</dbReference>
<dbReference type="CDD" id="cd00118">
    <property type="entry name" value="LysM"/>
    <property type="match status" value="1"/>
</dbReference>
<comment type="similarity">
    <text evidence="2">Belongs to the N-acetylmuramoyl-L-alanine amidase 2 family.</text>
</comment>
<dbReference type="InterPro" id="IPR002502">
    <property type="entry name" value="Amidase_domain"/>
</dbReference>
<accession>A0A7I8D6V2</accession>
<organism evidence="9 10">
    <name type="scientific">Solibaculum mannosilyticum</name>
    <dbReference type="NCBI Taxonomy" id="2780922"/>
    <lineage>
        <taxon>Bacteria</taxon>
        <taxon>Bacillati</taxon>
        <taxon>Bacillota</taxon>
        <taxon>Clostridia</taxon>
        <taxon>Eubacteriales</taxon>
        <taxon>Oscillospiraceae</taxon>
        <taxon>Solibaculum</taxon>
    </lineage>
</organism>
<evidence type="ECO:0000256" key="6">
    <source>
        <dbReference type="ARBA" id="ARBA00023287"/>
    </source>
</evidence>
<keyword evidence="4" id="KW-0378">Hydrolase</keyword>
<comment type="catalytic activity">
    <reaction evidence="1">
        <text>Hydrolyzes the link between N-acetylmuramoyl residues and L-amino acid residues in certain cell-wall glycopeptides.</text>
        <dbReference type="EC" id="3.5.1.28"/>
    </reaction>
</comment>
<keyword evidence="10" id="KW-1185">Reference proteome</keyword>
<evidence type="ECO:0000256" key="2">
    <source>
        <dbReference type="ARBA" id="ARBA00007553"/>
    </source>
</evidence>
<keyword evidence="7" id="KW-0961">Cell wall biogenesis/degradation</keyword>
<evidence type="ECO:0000256" key="3">
    <source>
        <dbReference type="ARBA" id="ARBA00011901"/>
    </source>
</evidence>
<sequence length="320" mass="35446">MNIQNGIIQDSNIGGVPFTPMIVTPKGKRNVRTLKQLLTSDHDPEYIVVHNTGNAASTANDAAHSRWLQNVENADVQYVSVHIFVDKDSCVQTCPLNEVTYNAGDGGSGKGNARSLSIEICENDDYPAAESNGIKLVVAFMKQFNIPIDRVQPHRYFASNKKLCPHRILKSQATWESDWKKFQQRIMAVYNNDSSGQNPAPDPGSDTYTVQKGDSLWRIAQNVLGDGSRYTEIASLNGISSPYIIHVGQVLQLPQSSSSSGSGSIKVGDRVKITGTYYATGQRIPTWVKETTHTVYQLKSDRALMKEIMSWVYLSDIYKV</sequence>
<dbReference type="EC" id="3.5.1.28" evidence="3"/>
<dbReference type="SMART" id="SM00644">
    <property type="entry name" value="Ami_2"/>
    <property type="match status" value="1"/>
</dbReference>
<dbReference type="Proteomes" id="UP000593890">
    <property type="component" value="Chromosome"/>
</dbReference>
<dbReference type="PROSITE" id="PS51782">
    <property type="entry name" value="LYSM"/>
    <property type="match status" value="1"/>
</dbReference>
<dbReference type="CDD" id="cd06583">
    <property type="entry name" value="PGRP"/>
    <property type="match status" value="1"/>
</dbReference>
<name>A0A7I8D6V2_9FIRM</name>
<dbReference type="EMBL" id="AP023321">
    <property type="protein sequence ID" value="BCI60374.1"/>
    <property type="molecule type" value="Genomic_DNA"/>
</dbReference>
<feature type="domain" description="LysM" evidence="8">
    <location>
        <begin position="206"/>
        <end position="253"/>
    </location>
</feature>
<evidence type="ECO:0000313" key="10">
    <source>
        <dbReference type="Proteomes" id="UP000593890"/>
    </source>
</evidence>
<evidence type="ECO:0000256" key="4">
    <source>
        <dbReference type="ARBA" id="ARBA00022801"/>
    </source>
</evidence>
<protein>
    <recommendedName>
        <fullName evidence="3">N-acetylmuramoyl-L-alanine amidase</fullName>
        <ecNumber evidence="3">3.5.1.28</ecNumber>
    </recommendedName>
</protein>
<evidence type="ECO:0000259" key="8">
    <source>
        <dbReference type="PROSITE" id="PS51782"/>
    </source>
</evidence>
<dbReference type="SMART" id="SM00257">
    <property type="entry name" value="LysM"/>
    <property type="match status" value="1"/>
</dbReference>
<dbReference type="InterPro" id="IPR018392">
    <property type="entry name" value="LysM"/>
</dbReference>
<reference evidence="10" key="1">
    <citation type="submission" date="2020-07" db="EMBL/GenBank/DDBJ databases">
        <title>Complete genome sequencing of Clostridia bacterium strain 12CBH8.</title>
        <authorList>
            <person name="Sakamoto M."/>
            <person name="Murakami T."/>
            <person name="Mori H."/>
        </authorList>
    </citation>
    <scope>NUCLEOTIDE SEQUENCE [LARGE SCALE GENOMIC DNA]</scope>
    <source>
        <strain evidence="10">12CBH8</strain>
    </source>
</reference>
<keyword evidence="5" id="KW-0749">Sporulation</keyword>
<dbReference type="GO" id="GO:0030420">
    <property type="term" value="P:establishment of competence for transformation"/>
    <property type="evidence" value="ECO:0007669"/>
    <property type="project" value="UniProtKB-KW"/>
</dbReference>
<dbReference type="PANTHER" id="PTHR30417:SF11">
    <property type="entry name" value="N-ACETYLMURAMOYL-L-ALANINE AMIDASE XLYA"/>
    <property type="match status" value="1"/>
</dbReference>
<dbReference type="Gene3D" id="3.40.80.10">
    <property type="entry name" value="Peptidoglycan recognition protein-like"/>
    <property type="match status" value="1"/>
</dbReference>
<dbReference type="GO" id="GO:0071555">
    <property type="term" value="P:cell wall organization"/>
    <property type="evidence" value="ECO:0007669"/>
    <property type="project" value="UniProtKB-KW"/>
</dbReference>
<dbReference type="GO" id="GO:0008745">
    <property type="term" value="F:N-acetylmuramoyl-L-alanine amidase activity"/>
    <property type="evidence" value="ECO:0007669"/>
    <property type="project" value="UniProtKB-EC"/>
</dbReference>
<dbReference type="InterPro" id="IPR036779">
    <property type="entry name" value="LysM_dom_sf"/>
</dbReference>
<dbReference type="AlphaFoldDB" id="A0A7I8D6V2"/>
<evidence type="ECO:0000256" key="1">
    <source>
        <dbReference type="ARBA" id="ARBA00001561"/>
    </source>
</evidence>
<dbReference type="KEGG" id="sman:C12CBH8_10130"/>
<dbReference type="RefSeq" id="WP_099321922.1">
    <property type="nucleotide sequence ID" value="NZ_AP023321.1"/>
</dbReference>
<dbReference type="Pfam" id="PF01510">
    <property type="entry name" value="Amidase_2"/>
    <property type="match status" value="1"/>
</dbReference>
<keyword evidence="6" id="KW-0178">Competence</keyword>
<dbReference type="InterPro" id="IPR051206">
    <property type="entry name" value="NAMLAA_amidase_2"/>
</dbReference>
<evidence type="ECO:0000256" key="5">
    <source>
        <dbReference type="ARBA" id="ARBA00022969"/>
    </source>
</evidence>
<dbReference type="Gene3D" id="3.10.350.10">
    <property type="entry name" value="LysM domain"/>
    <property type="match status" value="1"/>
</dbReference>
<dbReference type="SUPFAM" id="SSF54106">
    <property type="entry name" value="LysM domain"/>
    <property type="match status" value="1"/>
</dbReference>
<dbReference type="GO" id="GO:0009254">
    <property type="term" value="P:peptidoglycan turnover"/>
    <property type="evidence" value="ECO:0007669"/>
    <property type="project" value="TreeGrafter"/>
</dbReference>
<evidence type="ECO:0000256" key="7">
    <source>
        <dbReference type="ARBA" id="ARBA00023316"/>
    </source>
</evidence>
<proteinExistence type="inferred from homology"/>
<dbReference type="SUPFAM" id="SSF55846">
    <property type="entry name" value="N-acetylmuramoyl-L-alanine amidase-like"/>
    <property type="match status" value="1"/>
</dbReference>
<dbReference type="PANTHER" id="PTHR30417">
    <property type="entry name" value="N-ACETYLMURAMOYL-L-ALANINE AMIDASE AMID"/>
    <property type="match status" value="1"/>
</dbReference>
<dbReference type="GO" id="GO:0030435">
    <property type="term" value="P:sporulation resulting in formation of a cellular spore"/>
    <property type="evidence" value="ECO:0007669"/>
    <property type="project" value="UniProtKB-KW"/>
</dbReference>
<dbReference type="GO" id="GO:0009253">
    <property type="term" value="P:peptidoglycan catabolic process"/>
    <property type="evidence" value="ECO:0007669"/>
    <property type="project" value="InterPro"/>
</dbReference>
<evidence type="ECO:0000313" key="9">
    <source>
        <dbReference type="EMBL" id="BCI60374.1"/>
    </source>
</evidence>
<gene>
    <name evidence="9" type="ORF">C12CBH8_10130</name>
</gene>
<dbReference type="InterPro" id="IPR036505">
    <property type="entry name" value="Amidase/PGRP_sf"/>
</dbReference>